<protein>
    <recommendedName>
        <fullName evidence="3">Histone-lysine N-methyltransferase SETMAR</fullName>
    </recommendedName>
</protein>
<dbReference type="InterPro" id="IPR052709">
    <property type="entry name" value="Transposase-MT_Hybrid"/>
</dbReference>
<dbReference type="AlphaFoldDB" id="A0A1W0WFC4"/>
<dbReference type="Gene3D" id="3.30.420.10">
    <property type="entry name" value="Ribonuclease H-like superfamily/Ribonuclease H"/>
    <property type="match status" value="1"/>
</dbReference>
<name>A0A1W0WFC4_HYPEX</name>
<proteinExistence type="predicted"/>
<evidence type="ECO:0000313" key="1">
    <source>
        <dbReference type="EMBL" id="OQV13904.1"/>
    </source>
</evidence>
<comment type="caution">
    <text evidence="1">The sequence shown here is derived from an EMBL/GenBank/DDBJ whole genome shotgun (WGS) entry which is preliminary data.</text>
</comment>
<accession>A0A1W0WFC4</accession>
<evidence type="ECO:0008006" key="3">
    <source>
        <dbReference type="Google" id="ProtNLM"/>
    </source>
</evidence>
<gene>
    <name evidence="1" type="ORF">BV898_11899</name>
</gene>
<dbReference type="Proteomes" id="UP000192578">
    <property type="component" value="Unassembled WGS sequence"/>
</dbReference>
<dbReference type="PANTHER" id="PTHR46060:SF1">
    <property type="entry name" value="MARINER MOS1 TRANSPOSASE-LIKE PROTEIN"/>
    <property type="match status" value="1"/>
</dbReference>
<dbReference type="EMBL" id="MTYJ01000114">
    <property type="protein sequence ID" value="OQV13904.1"/>
    <property type="molecule type" value="Genomic_DNA"/>
</dbReference>
<dbReference type="GO" id="GO:0003676">
    <property type="term" value="F:nucleic acid binding"/>
    <property type="evidence" value="ECO:0007669"/>
    <property type="project" value="InterPro"/>
</dbReference>
<dbReference type="PANTHER" id="PTHR46060">
    <property type="entry name" value="MARINER MOS1 TRANSPOSASE-LIKE PROTEIN"/>
    <property type="match status" value="1"/>
</dbReference>
<dbReference type="InterPro" id="IPR036397">
    <property type="entry name" value="RNaseH_sf"/>
</dbReference>
<reference evidence="2" key="1">
    <citation type="submission" date="2017-01" db="EMBL/GenBank/DDBJ databases">
        <title>Comparative genomics of anhydrobiosis in the tardigrade Hypsibius dujardini.</title>
        <authorList>
            <person name="Yoshida Y."/>
            <person name="Koutsovoulos G."/>
            <person name="Laetsch D."/>
            <person name="Stevens L."/>
            <person name="Kumar S."/>
            <person name="Horikawa D."/>
            <person name="Ishino K."/>
            <person name="Komine S."/>
            <person name="Tomita M."/>
            <person name="Blaxter M."/>
            <person name="Arakawa K."/>
        </authorList>
    </citation>
    <scope>NUCLEOTIDE SEQUENCE [LARGE SCALE GENOMIC DNA]</scope>
    <source>
        <strain evidence="2">Z151</strain>
    </source>
</reference>
<organism evidence="1 2">
    <name type="scientific">Hypsibius exemplaris</name>
    <name type="common">Freshwater tardigrade</name>
    <dbReference type="NCBI Taxonomy" id="2072580"/>
    <lineage>
        <taxon>Eukaryota</taxon>
        <taxon>Metazoa</taxon>
        <taxon>Ecdysozoa</taxon>
        <taxon>Tardigrada</taxon>
        <taxon>Eutardigrada</taxon>
        <taxon>Parachela</taxon>
        <taxon>Hypsibioidea</taxon>
        <taxon>Hypsibiidae</taxon>
        <taxon>Hypsibius</taxon>
    </lineage>
</organism>
<sequence>MQKFEPFLLQKINGQAAGVAADVIVVQFQASKSNLSSFIPQFPHKLLQAGFHKLVRKLRNKRGKIGLRGLKLHHDNASSHTCSLTIDFLQQEGLKLLPHPPYSLDLASCDFYLFPKLKESLRVKLFDTEKELDAAVHCRLRELSKNGSSSVFRAWLSRCEKCIQFGGDYIEPGPQLNADIAALEIVAQVLNSTEQSSKKLDVLRDNKALAQLIINHTFTTSMGEQVWMKKASRDRFSSVAHSITLSQWNRRRTLIEVICNGSSVGQLNGTLEAGFP</sequence>
<keyword evidence="2" id="KW-1185">Reference proteome</keyword>
<evidence type="ECO:0000313" key="2">
    <source>
        <dbReference type="Proteomes" id="UP000192578"/>
    </source>
</evidence>
<dbReference type="OrthoDB" id="10017160at2759"/>